<name>A0A4R7V2J9_9PSEU</name>
<accession>A0A4R7V2J9</accession>
<dbReference type="OrthoDB" id="582148at2"/>
<proteinExistence type="predicted"/>
<comment type="caution">
    <text evidence="1">The sequence shown here is derived from an EMBL/GenBank/DDBJ whole genome shotgun (WGS) entry which is preliminary data.</text>
</comment>
<evidence type="ECO:0000313" key="2">
    <source>
        <dbReference type="Proteomes" id="UP000294927"/>
    </source>
</evidence>
<reference evidence="1 2" key="1">
    <citation type="submission" date="2019-03" db="EMBL/GenBank/DDBJ databases">
        <title>Genomic Encyclopedia of Archaeal and Bacterial Type Strains, Phase II (KMG-II): from individual species to whole genera.</title>
        <authorList>
            <person name="Goeker M."/>
        </authorList>
    </citation>
    <scope>NUCLEOTIDE SEQUENCE [LARGE SCALE GENOMIC DNA]</scope>
    <source>
        <strain evidence="1 2">DSM 45499</strain>
    </source>
</reference>
<dbReference type="EMBL" id="SOCP01000015">
    <property type="protein sequence ID" value="TDV43573.1"/>
    <property type="molecule type" value="Genomic_DNA"/>
</dbReference>
<evidence type="ECO:0000313" key="1">
    <source>
        <dbReference type="EMBL" id="TDV43573.1"/>
    </source>
</evidence>
<protein>
    <recommendedName>
        <fullName evidence="3">PH (Pleckstrin Homology) domain-containing protein</fullName>
    </recommendedName>
</protein>
<dbReference type="RefSeq" id="WP_133906803.1">
    <property type="nucleotide sequence ID" value="NZ_SOCP01000015.1"/>
</dbReference>
<keyword evidence="2" id="KW-1185">Reference proteome</keyword>
<evidence type="ECO:0008006" key="3">
    <source>
        <dbReference type="Google" id="ProtNLM"/>
    </source>
</evidence>
<gene>
    <name evidence="1" type="ORF">CLV71_11535</name>
</gene>
<dbReference type="Proteomes" id="UP000294927">
    <property type="component" value="Unassembled WGS sequence"/>
</dbReference>
<organism evidence="1 2">
    <name type="scientific">Actinophytocola oryzae</name>
    <dbReference type="NCBI Taxonomy" id="502181"/>
    <lineage>
        <taxon>Bacteria</taxon>
        <taxon>Bacillati</taxon>
        <taxon>Actinomycetota</taxon>
        <taxon>Actinomycetes</taxon>
        <taxon>Pseudonocardiales</taxon>
        <taxon>Pseudonocardiaceae</taxon>
    </lineage>
</organism>
<sequence length="109" mass="12595">MTTDVLYDDGRVALDSRGVTLRRYYFPIGTSKHIPYRRIRRVWTREMSWWSGKGRLWGTAHPGYWLPLDGSRPQKDTLVVLDTGSPVRPAFTPDDPDRFVEIVSAHLAH</sequence>
<dbReference type="AlphaFoldDB" id="A0A4R7V2J9"/>